<dbReference type="EMBL" id="JALHLE010000047">
    <property type="protein sequence ID" value="MCJ2180939.1"/>
    <property type="molecule type" value="Genomic_DNA"/>
</dbReference>
<sequence length="102" mass="11068">MAFIARQIAPNSPVYSAQGRASCTDAQAGTLHAVPGLRACGCIRLPAKYVMRQEISAQPERRMGNAPHFDQLPQEMPRASATMPALEHLRLGQTVSVRAKGR</sequence>
<comment type="caution">
    <text evidence="1">The sequence shown here is derived from an EMBL/GenBank/DDBJ whole genome shotgun (WGS) entry which is preliminary data.</text>
</comment>
<name>A0ABT0B7Q1_9SPHN</name>
<organism evidence="1 2">
    <name type="scientific">Novosphingobium album</name>
    <name type="common">ex Hu et al. 2023</name>
    <dbReference type="NCBI Taxonomy" id="2930093"/>
    <lineage>
        <taxon>Bacteria</taxon>
        <taxon>Pseudomonadati</taxon>
        <taxon>Pseudomonadota</taxon>
        <taxon>Alphaproteobacteria</taxon>
        <taxon>Sphingomonadales</taxon>
        <taxon>Sphingomonadaceae</taxon>
        <taxon>Novosphingobium</taxon>
    </lineage>
</organism>
<evidence type="ECO:0000313" key="1">
    <source>
        <dbReference type="EMBL" id="MCJ2180939.1"/>
    </source>
</evidence>
<reference evidence="1" key="1">
    <citation type="submission" date="2022-03" db="EMBL/GenBank/DDBJ databases">
        <title>Identification of a novel bacterium isolated from mangrove sediments.</title>
        <authorList>
            <person name="Pan X."/>
        </authorList>
    </citation>
    <scope>NUCLEOTIDE SEQUENCE</scope>
    <source>
        <strain evidence="1">B2580</strain>
    </source>
</reference>
<protein>
    <submittedName>
        <fullName evidence="1">Uncharacterized protein</fullName>
    </submittedName>
</protein>
<gene>
    <name evidence="1" type="ORF">MTR64_20400</name>
</gene>
<keyword evidence="2" id="KW-1185">Reference proteome</keyword>
<accession>A0ABT0B7Q1</accession>
<evidence type="ECO:0000313" key="2">
    <source>
        <dbReference type="Proteomes" id="UP001162880"/>
    </source>
</evidence>
<dbReference type="Proteomes" id="UP001162880">
    <property type="component" value="Unassembled WGS sequence"/>
</dbReference>
<dbReference type="RefSeq" id="WP_243996387.1">
    <property type="nucleotide sequence ID" value="NZ_JALHLE010000047.1"/>
</dbReference>
<proteinExistence type="predicted"/>